<dbReference type="RefSeq" id="WP_284321137.1">
    <property type="nucleotide sequence ID" value="NZ_BSOB01000018.1"/>
</dbReference>
<name>A0ABQ5XSW8_9GAMM</name>
<reference evidence="2" key="1">
    <citation type="journal article" date="2019" name="Int. J. Syst. Evol. Microbiol.">
        <title>The Global Catalogue of Microorganisms (GCM) 10K type strain sequencing project: providing services to taxonomists for standard genome sequencing and annotation.</title>
        <authorList>
            <consortium name="The Broad Institute Genomics Platform"/>
            <consortium name="The Broad Institute Genome Sequencing Center for Infectious Disease"/>
            <person name="Wu L."/>
            <person name="Ma J."/>
        </authorList>
    </citation>
    <scope>NUCLEOTIDE SEQUENCE [LARGE SCALE GENOMIC DNA]</scope>
    <source>
        <strain evidence="2">NBRC 111980</strain>
    </source>
</reference>
<protein>
    <recommendedName>
        <fullName evidence="3">TnsA endonuclease N-terminal domain-containing protein</fullName>
    </recommendedName>
</protein>
<evidence type="ECO:0008006" key="3">
    <source>
        <dbReference type="Google" id="ProtNLM"/>
    </source>
</evidence>
<keyword evidence="2" id="KW-1185">Reference proteome</keyword>
<dbReference type="Proteomes" id="UP001156670">
    <property type="component" value="Unassembled WGS sequence"/>
</dbReference>
<evidence type="ECO:0000313" key="1">
    <source>
        <dbReference type="EMBL" id="GLQ93424.1"/>
    </source>
</evidence>
<gene>
    <name evidence="1" type="ORF">GCM10007901_23750</name>
</gene>
<proteinExistence type="predicted"/>
<comment type="caution">
    <text evidence="1">The sequence shown here is derived from an EMBL/GenBank/DDBJ whole genome shotgun (WGS) entry which is preliminary data.</text>
</comment>
<dbReference type="EMBL" id="BSOB01000018">
    <property type="protein sequence ID" value="GLQ93424.1"/>
    <property type="molecule type" value="Genomic_DNA"/>
</dbReference>
<organism evidence="1 2">
    <name type="scientific">Dyella acidisoli</name>
    <dbReference type="NCBI Taxonomy" id="1867834"/>
    <lineage>
        <taxon>Bacteria</taxon>
        <taxon>Pseudomonadati</taxon>
        <taxon>Pseudomonadota</taxon>
        <taxon>Gammaproteobacteria</taxon>
        <taxon>Lysobacterales</taxon>
        <taxon>Rhodanobacteraceae</taxon>
        <taxon>Dyella</taxon>
    </lineage>
</organism>
<sequence length="109" mass="12527">MLDVPMERLGVVLQAESLSGEYLFLVELDRRDDLRAVYDQPLSVPLSITDTSGRKTRISYTADYLVVESDCVRIYEVKTDSDLEDLCRKRPSDWRCDVNGYPRHSHTAT</sequence>
<evidence type="ECO:0000313" key="2">
    <source>
        <dbReference type="Proteomes" id="UP001156670"/>
    </source>
</evidence>
<accession>A0ABQ5XSW8</accession>